<evidence type="ECO:0000256" key="1">
    <source>
        <dbReference type="SAM" id="MobiDB-lite"/>
    </source>
</evidence>
<accession>A0AA43BB09</accession>
<dbReference type="EMBL" id="JAOCKX010000084">
    <property type="protein sequence ID" value="MDH2135046.1"/>
    <property type="molecule type" value="Genomic_DNA"/>
</dbReference>
<feature type="region of interest" description="Disordered" evidence="1">
    <location>
        <begin position="15"/>
        <end position="36"/>
    </location>
</feature>
<comment type="caution">
    <text evidence="2">The sequence shown here is derived from an EMBL/GenBank/DDBJ whole genome shotgun (WGS) entry which is preliminary data.</text>
</comment>
<proteinExistence type="predicted"/>
<reference evidence="2" key="1">
    <citation type="submission" date="2022-09" db="EMBL/GenBank/DDBJ databases">
        <title>Intensive care unit water sources are persistently colonized with multi-drug resistant bacteria and are the site of extensive horizontal gene transfer of antibiotic resistance genes.</title>
        <authorList>
            <person name="Diorio-Toth L."/>
        </authorList>
    </citation>
    <scope>NUCLEOTIDE SEQUENCE</scope>
    <source>
        <strain evidence="2">GD03659</strain>
    </source>
</reference>
<dbReference type="Proteomes" id="UP001162318">
    <property type="component" value="Unassembled WGS sequence"/>
</dbReference>
<protein>
    <submittedName>
        <fullName evidence="2">Uncharacterized protein</fullName>
    </submittedName>
</protein>
<sequence>KRWIGGQLLSEPDIHRSFGRQDDKGPTIRRGSQPVATGKRTVVDPISYIVKRSDTRRPKKVSIDFSCRAALKAVMPISPAGNRSIMMIAMAAAH</sequence>
<gene>
    <name evidence="2" type="ORF">N5J77_28365</name>
</gene>
<feature type="non-terminal residue" evidence="2">
    <location>
        <position position="1"/>
    </location>
</feature>
<dbReference type="RefSeq" id="WP_279731344.1">
    <property type="nucleotide sequence ID" value="NZ_JAOCKX010000084.1"/>
</dbReference>
<name>A0AA43BB09_SPHYA</name>
<evidence type="ECO:0000313" key="2">
    <source>
        <dbReference type="EMBL" id="MDH2135046.1"/>
    </source>
</evidence>
<evidence type="ECO:0000313" key="3">
    <source>
        <dbReference type="Proteomes" id="UP001162318"/>
    </source>
</evidence>
<organism evidence="2 3">
    <name type="scientific">Sphingobium yanoikuyae</name>
    <name type="common">Sphingomonas yanoikuyae</name>
    <dbReference type="NCBI Taxonomy" id="13690"/>
    <lineage>
        <taxon>Bacteria</taxon>
        <taxon>Pseudomonadati</taxon>
        <taxon>Pseudomonadota</taxon>
        <taxon>Alphaproteobacteria</taxon>
        <taxon>Sphingomonadales</taxon>
        <taxon>Sphingomonadaceae</taxon>
        <taxon>Sphingobium</taxon>
    </lineage>
</organism>
<feature type="compositionally biased region" description="Basic and acidic residues" evidence="1">
    <location>
        <begin position="15"/>
        <end position="26"/>
    </location>
</feature>
<dbReference type="AlphaFoldDB" id="A0AA43BB09"/>